<dbReference type="BioCyc" id="CNIT1237085:G1324-1210-MONOMER"/>
<protein>
    <submittedName>
        <fullName evidence="1">Uncharacterized protein</fullName>
    </submittedName>
</protein>
<dbReference type="STRING" id="1237085.Ngar_c12120"/>
<dbReference type="InParanoid" id="K0IJ29"/>
<dbReference type="KEGG" id="nga:Ngar_c12120"/>
<accession>K0IJ29</accession>
<organism evidence="1 2">
    <name type="scientific">Nitrososphaera gargensis (strain Ga9.2)</name>
    <dbReference type="NCBI Taxonomy" id="1237085"/>
    <lineage>
        <taxon>Archaea</taxon>
        <taxon>Nitrososphaerota</taxon>
        <taxon>Nitrososphaeria</taxon>
        <taxon>Nitrososphaerales</taxon>
        <taxon>Nitrososphaeraceae</taxon>
        <taxon>Nitrososphaera</taxon>
    </lineage>
</organism>
<name>K0IJ29_NITGG</name>
<proteinExistence type="predicted"/>
<dbReference type="AlphaFoldDB" id="K0IJ29"/>
<evidence type="ECO:0000313" key="1">
    <source>
        <dbReference type="EMBL" id="AFU58152.1"/>
    </source>
</evidence>
<evidence type="ECO:0000313" key="2">
    <source>
        <dbReference type="Proteomes" id="UP000008037"/>
    </source>
</evidence>
<sequence>MNMTSRPTTANASALKQDYQDFLRKASTLFPKVDQKLLLNILQLQTTYSDWEGSVMLKVVYPAGTDMDKKKEWIFQKFQRMASIEEDKTLRFKAIHIHIEDLDRLLSEDPNIEFITGSATLAPTEAYSA</sequence>
<dbReference type="EMBL" id="CP002408">
    <property type="protein sequence ID" value="AFU58152.1"/>
    <property type="molecule type" value="Genomic_DNA"/>
</dbReference>
<reference evidence="1 2" key="1">
    <citation type="journal article" date="2012" name="Environ. Microbiol.">
        <title>The genome of the ammonia-oxidizing Candidatus Nitrososphaera gargensis: insights into metabolic versatility and environmental adaptations.</title>
        <authorList>
            <person name="Spang A."/>
            <person name="Poehlein A."/>
            <person name="Offre P."/>
            <person name="Zumbragel S."/>
            <person name="Haider S."/>
            <person name="Rychlik N."/>
            <person name="Nowka B."/>
            <person name="Schmeisser C."/>
            <person name="Lebedeva E.V."/>
            <person name="Rattei T."/>
            <person name="Bohm C."/>
            <person name="Schmid M."/>
            <person name="Galushko A."/>
            <person name="Hatzenpichler R."/>
            <person name="Weinmaier T."/>
            <person name="Daniel R."/>
            <person name="Schleper C."/>
            <person name="Spieck E."/>
            <person name="Streit W."/>
            <person name="Wagner M."/>
        </authorList>
    </citation>
    <scope>NUCLEOTIDE SEQUENCE [LARGE SCALE GENOMIC DNA]</scope>
    <source>
        <strain evidence="2">Ga9.2</strain>
    </source>
</reference>
<dbReference type="Proteomes" id="UP000008037">
    <property type="component" value="Chromosome"/>
</dbReference>
<keyword evidence="2" id="KW-1185">Reference proteome</keyword>
<gene>
    <name evidence="1" type="ordered locus">Ngar_c12120</name>
</gene>
<dbReference type="HOGENOM" id="CLU_2010003_0_0_2"/>